<keyword evidence="4" id="KW-1185">Reference proteome</keyword>
<dbReference type="Pfam" id="PF00582">
    <property type="entry name" value="Usp"/>
    <property type="match status" value="1"/>
</dbReference>
<dbReference type="Gene3D" id="3.40.50.620">
    <property type="entry name" value="HUPs"/>
    <property type="match status" value="1"/>
</dbReference>
<evidence type="ECO:0000313" key="4">
    <source>
        <dbReference type="Proteomes" id="UP000248925"/>
    </source>
</evidence>
<proteinExistence type="inferred from homology"/>
<organism evidence="3 4">
    <name type="scientific">Rhizobium tubonense</name>
    <dbReference type="NCBI Taxonomy" id="484088"/>
    <lineage>
        <taxon>Bacteria</taxon>
        <taxon>Pseudomonadati</taxon>
        <taxon>Pseudomonadota</taxon>
        <taxon>Alphaproteobacteria</taxon>
        <taxon>Hyphomicrobiales</taxon>
        <taxon>Rhizobiaceae</taxon>
        <taxon>Rhizobium/Agrobacterium group</taxon>
        <taxon>Rhizobium</taxon>
    </lineage>
</organism>
<dbReference type="InterPro" id="IPR014729">
    <property type="entry name" value="Rossmann-like_a/b/a_fold"/>
</dbReference>
<dbReference type="SUPFAM" id="SSF52402">
    <property type="entry name" value="Adenine nucleotide alpha hydrolases-like"/>
    <property type="match status" value="1"/>
</dbReference>
<dbReference type="Proteomes" id="UP000248925">
    <property type="component" value="Unassembled WGS sequence"/>
</dbReference>
<gene>
    <name evidence="3" type="ORF">CPY51_02555</name>
</gene>
<evidence type="ECO:0000256" key="1">
    <source>
        <dbReference type="ARBA" id="ARBA00008791"/>
    </source>
</evidence>
<dbReference type="InterPro" id="IPR006015">
    <property type="entry name" value="Universal_stress_UspA"/>
</dbReference>
<accession>A0A2W4D102</accession>
<dbReference type="RefSeq" id="WP_111158458.1">
    <property type="nucleotide sequence ID" value="NZ_PCDP01000001.1"/>
</dbReference>
<dbReference type="AlphaFoldDB" id="A0A2W4D102"/>
<evidence type="ECO:0000313" key="3">
    <source>
        <dbReference type="EMBL" id="PZM17131.1"/>
    </source>
</evidence>
<dbReference type="EMBL" id="PCDP01000001">
    <property type="protein sequence ID" value="PZM17131.1"/>
    <property type="molecule type" value="Genomic_DNA"/>
</dbReference>
<evidence type="ECO:0000259" key="2">
    <source>
        <dbReference type="Pfam" id="PF00582"/>
    </source>
</evidence>
<feature type="domain" description="UspA" evidence="2">
    <location>
        <begin position="1"/>
        <end position="134"/>
    </location>
</feature>
<dbReference type="CDD" id="cd00293">
    <property type="entry name" value="USP-like"/>
    <property type="match status" value="1"/>
</dbReference>
<sequence>MYKKIIVTVDMSSFAKAERILQRAAALADQGGEIIVLNVVEDVPNYIVIDLPQDLVTEAIRSAEEKLVGVCRMMKLTAFVDIRTGPPASCILAAAEEHQADLIIVASHVPNISNYFFGATADRVVRHAKCSVLIERR</sequence>
<comment type="caution">
    <text evidence="3">The sequence shown here is derived from an EMBL/GenBank/DDBJ whole genome shotgun (WGS) entry which is preliminary data.</text>
</comment>
<comment type="similarity">
    <text evidence="1">Belongs to the universal stress protein A family.</text>
</comment>
<dbReference type="PRINTS" id="PR01438">
    <property type="entry name" value="UNVRSLSTRESS"/>
</dbReference>
<name>A0A2W4D102_9HYPH</name>
<protein>
    <submittedName>
        <fullName evidence="3">Universal stress protein</fullName>
    </submittedName>
</protein>
<dbReference type="InterPro" id="IPR006016">
    <property type="entry name" value="UspA"/>
</dbReference>
<dbReference type="OrthoDB" id="9792500at2"/>
<reference evidence="3 4" key="1">
    <citation type="journal article" date="2018" name="Sci. Rep.">
        <title>Rhizobium tumorigenes sp. nov., a novel plant tumorigenic bacterium isolated from cane gall tumors on thornless blackberry.</title>
        <authorList>
            <person name="Kuzmanovi N."/>
            <person name="Smalla K."/>
            <person name="Gronow S."/>
            <person name="PuBawska J."/>
        </authorList>
    </citation>
    <scope>NUCLEOTIDE SEQUENCE [LARGE SCALE GENOMIC DNA]</scope>
    <source>
        <strain evidence="3 4">CCBAU 85046</strain>
    </source>
</reference>
<dbReference type="PANTHER" id="PTHR46268:SF6">
    <property type="entry name" value="UNIVERSAL STRESS PROTEIN UP12"/>
    <property type="match status" value="1"/>
</dbReference>
<dbReference type="PANTHER" id="PTHR46268">
    <property type="entry name" value="STRESS RESPONSE PROTEIN NHAX"/>
    <property type="match status" value="1"/>
</dbReference>